<evidence type="ECO:0000313" key="4">
    <source>
        <dbReference type="EMBL" id="MUK90116.1"/>
    </source>
</evidence>
<keyword evidence="1" id="KW-0547">Nucleotide-binding</keyword>
<dbReference type="InterPro" id="IPR017871">
    <property type="entry name" value="ABC_transporter-like_CS"/>
</dbReference>
<evidence type="ECO:0000259" key="3">
    <source>
        <dbReference type="PROSITE" id="PS50893"/>
    </source>
</evidence>
<dbReference type="Pfam" id="PF00005">
    <property type="entry name" value="ABC_tran"/>
    <property type="match status" value="1"/>
</dbReference>
<evidence type="ECO:0000256" key="2">
    <source>
        <dbReference type="ARBA" id="ARBA00022840"/>
    </source>
</evidence>
<accession>A0A6N8FMX7</accession>
<dbReference type="PROSITE" id="PS00211">
    <property type="entry name" value="ABC_TRANSPORTER_1"/>
    <property type="match status" value="1"/>
</dbReference>
<feature type="domain" description="ABC transporter" evidence="3">
    <location>
        <begin position="2"/>
        <end position="231"/>
    </location>
</feature>
<name>A0A6N8FMX7_9BACI</name>
<evidence type="ECO:0000313" key="5">
    <source>
        <dbReference type="Proteomes" id="UP000469125"/>
    </source>
</evidence>
<dbReference type="PROSITE" id="PS50893">
    <property type="entry name" value="ABC_TRANSPORTER_2"/>
    <property type="match status" value="1"/>
</dbReference>
<dbReference type="SUPFAM" id="SSF52540">
    <property type="entry name" value="P-loop containing nucleoside triphosphate hydrolases"/>
    <property type="match status" value="1"/>
</dbReference>
<dbReference type="RefSeq" id="WP_155670666.1">
    <property type="nucleotide sequence ID" value="NZ_WOCA01000017.1"/>
</dbReference>
<dbReference type="PANTHER" id="PTHR43158">
    <property type="entry name" value="SKFA PEPTIDE EXPORT ATP-BINDING PROTEIN SKFE"/>
    <property type="match status" value="1"/>
</dbReference>
<protein>
    <submittedName>
        <fullName evidence="4">ATP-binding cassette domain-containing protein</fullName>
    </submittedName>
</protein>
<sequence>MLELKKISVAYKDKKVLDNLSFTAHEGEIIGVVAPNGTGKTTLFNVMANFIKPKTGEVIYKERHTYKSERAELFIHKNLSTFPDQSDLFDELTGMDHMKLYGSMWKKSTKHIQEIVDYLQMNDYVKRKVRTYSLGMRQRLCFAMMVATDTSIMLMDEVMNGLDVSNVALISKRLIQMKEEKKLIFVASHLLENLDLYADRVIFLKDGNIIHEQRFHGETEDYIKLEIEHDQYEKLKNMLPANHMYIANHILCLPLKGMNISEQTKWIENLLDFNEKELTIGPLGTVEYYEKYYLENE</sequence>
<dbReference type="AlphaFoldDB" id="A0A6N8FMX7"/>
<organism evidence="4 5">
    <name type="scientific">Ornithinibacillus caprae</name>
    <dbReference type="NCBI Taxonomy" id="2678566"/>
    <lineage>
        <taxon>Bacteria</taxon>
        <taxon>Bacillati</taxon>
        <taxon>Bacillota</taxon>
        <taxon>Bacilli</taxon>
        <taxon>Bacillales</taxon>
        <taxon>Bacillaceae</taxon>
        <taxon>Ornithinibacillus</taxon>
    </lineage>
</organism>
<proteinExistence type="predicted"/>
<gene>
    <name evidence="4" type="ORF">GMD78_17220</name>
</gene>
<dbReference type="Proteomes" id="UP000469125">
    <property type="component" value="Unassembled WGS sequence"/>
</dbReference>
<dbReference type="SMART" id="SM00382">
    <property type="entry name" value="AAA"/>
    <property type="match status" value="1"/>
</dbReference>
<dbReference type="PANTHER" id="PTHR43158:SF7">
    <property type="entry name" value="ABC TRANSPORTER, ATP-BINDING PROTEIN"/>
    <property type="match status" value="1"/>
</dbReference>
<reference evidence="4 5" key="1">
    <citation type="submission" date="2019-11" db="EMBL/GenBank/DDBJ databases">
        <authorList>
            <person name="Li X."/>
        </authorList>
    </citation>
    <scope>NUCLEOTIDE SEQUENCE [LARGE SCALE GENOMIC DNA]</scope>
    <source>
        <strain evidence="4 5">L9</strain>
    </source>
</reference>
<comment type="caution">
    <text evidence="4">The sequence shown here is derived from an EMBL/GenBank/DDBJ whole genome shotgun (WGS) entry which is preliminary data.</text>
</comment>
<dbReference type="GO" id="GO:0005524">
    <property type="term" value="F:ATP binding"/>
    <property type="evidence" value="ECO:0007669"/>
    <property type="project" value="UniProtKB-KW"/>
</dbReference>
<keyword evidence="2 4" id="KW-0067">ATP-binding</keyword>
<dbReference type="InterPro" id="IPR003593">
    <property type="entry name" value="AAA+_ATPase"/>
</dbReference>
<evidence type="ECO:0000256" key="1">
    <source>
        <dbReference type="ARBA" id="ARBA00022741"/>
    </source>
</evidence>
<dbReference type="EMBL" id="WOCA01000017">
    <property type="protein sequence ID" value="MUK90116.1"/>
    <property type="molecule type" value="Genomic_DNA"/>
</dbReference>
<dbReference type="GO" id="GO:0016887">
    <property type="term" value="F:ATP hydrolysis activity"/>
    <property type="evidence" value="ECO:0007669"/>
    <property type="project" value="InterPro"/>
</dbReference>
<keyword evidence="5" id="KW-1185">Reference proteome</keyword>
<dbReference type="InterPro" id="IPR003439">
    <property type="entry name" value="ABC_transporter-like_ATP-bd"/>
</dbReference>
<dbReference type="Gene3D" id="3.40.50.300">
    <property type="entry name" value="P-loop containing nucleotide triphosphate hydrolases"/>
    <property type="match status" value="1"/>
</dbReference>
<dbReference type="InterPro" id="IPR027417">
    <property type="entry name" value="P-loop_NTPase"/>
</dbReference>
<dbReference type="CDD" id="cd03230">
    <property type="entry name" value="ABC_DR_subfamily_A"/>
    <property type="match status" value="1"/>
</dbReference>